<evidence type="ECO:0000313" key="5">
    <source>
        <dbReference type="EMBL" id="CAK9274287.1"/>
    </source>
</evidence>
<dbReference type="EMBL" id="OZ020101">
    <property type="protein sequence ID" value="CAK9274287.1"/>
    <property type="molecule type" value="Genomic_DNA"/>
</dbReference>
<protein>
    <recommendedName>
        <fullName evidence="4">NADH:flavin oxidoreductase/NADH oxidase N-terminal domain-containing protein</fullName>
    </recommendedName>
</protein>
<evidence type="ECO:0000259" key="4">
    <source>
        <dbReference type="Pfam" id="PF00724"/>
    </source>
</evidence>
<dbReference type="InterPro" id="IPR013785">
    <property type="entry name" value="Aldolase_TIM"/>
</dbReference>
<keyword evidence="3" id="KW-0288">FMN</keyword>
<keyword evidence="6" id="KW-1185">Reference proteome</keyword>
<dbReference type="Proteomes" id="UP001497444">
    <property type="component" value="Chromosome 6"/>
</dbReference>
<feature type="domain" description="NADH:flavin oxidoreductase/NADH oxidase N-terminal" evidence="4">
    <location>
        <begin position="121"/>
        <end position="256"/>
    </location>
</feature>
<accession>A0ABP0X9N1</accession>
<evidence type="ECO:0000313" key="6">
    <source>
        <dbReference type="Proteomes" id="UP001497444"/>
    </source>
</evidence>
<dbReference type="SUPFAM" id="SSF51395">
    <property type="entry name" value="FMN-linked oxidoreductases"/>
    <property type="match status" value="1"/>
</dbReference>
<evidence type="ECO:0000256" key="1">
    <source>
        <dbReference type="ARBA" id="ARBA00001917"/>
    </source>
</evidence>
<organism evidence="5 6">
    <name type="scientific">Sphagnum jensenii</name>
    <dbReference type="NCBI Taxonomy" id="128206"/>
    <lineage>
        <taxon>Eukaryota</taxon>
        <taxon>Viridiplantae</taxon>
        <taxon>Streptophyta</taxon>
        <taxon>Embryophyta</taxon>
        <taxon>Bryophyta</taxon>
        <taxon>Sphagnophytina</taxon>
        <taxon>Sphagnopsida</taxon>
        <taxon>Sphagnales</taxon>
        <taxon>Sphagnaceae</taxon>
        <taxon>Sphagnum</taxon>
    </lineage>
</organism>
<reference evidence="5" key="1">
    <citation type="submission" date="2024-02" db="EMBL/GenBank/DDBJ databases">
        <authorList>
            <consortium name="ELIXIR-Norway"/>
            <consortium name="Elixir Norway"/>
        </authorList>
    </citation>
    <scope>NUCLEOTIDE SEQUENCE</scope>
</reference>
<dbReference type="PANTHER" id="PTHR22893">
    <property type="entry name" value="NADH OXIDOREDUCTASE-RELATED"/>
    <property type="match status" value="1"/>
</dbReference>
<dbReference type="InterPro" id="IPR045247">
    <property type="entry name" value="Oye-like"/>
</dbReference>
<evidence type="ECO:0000256" key="2">
    <source>
        <dbReference type="ARBA" id="ARBA00005979"/>
    </source>
</evidence>
<evidence type="ECO:0000256" key="3">
    <source>
        <dbReference type="ARBA" id="ARBA00022643"/>
    </source>
</evidence>
<comment type="similarity">
    <text evidence="2">Belongs to the NADH:flavin oxidoreductase/NADH oxidase family.</text>
</comment>
<dbReference type="Gene3D" id="3.20.20.70">
    <property type="entry name" value="Aldolase class I"/>
    <property type="match status" value="1"/>
</dbReference>
<name>A0ABP0X9N1_9BRYO</name>
<keyword evidence="3" id="KW-0285">Flavoprotein</keyword>
<proteinExistence type="inferred from homology"/>
<sequence length="265" mass="29182">MPLLTPYQLGPFHLSHRSKLLQHPATGFRFFHDLHHAAIYYAQRTTPGGLLIAEATAITEVAMAIPVLLASGQGSKLKLGSLWHQELHDIVLLRQTTSMNIHGTLVLFAFNQAAGSWRSAPQALTTDEIPQYVELYRIGAHNAIDVGFDGVDIHGAHGYSIDQFLKDGVNDRSDKYGGSVENQCRFALEVTDVVTKEIGSWRVGIRISPFADYADASDFDPVMLGIQLAHAFNPFNLLYLHCVEPRMKSPGEVDTKAVANHEGIP</sequence>
<dbReference type="InterPro" id="IPR001155">
    <property type="entry name" value="OxRdtase_FMN_N"/>
</dbReference>
<dbReference type="Pfam" id="PF00724">
    <property type="entry name" value="Oxidored_FMN"/>
    <property type="match status" value="1"/>
</dbReference>
<comment type="cofactor">
    <cofactor evidence="1">
        <name>FMN</name>
        <dbReference type="ChEBI" id="CHEBI:58210"/>
    </cofactor>
</comment>
<gene>
    <name evidence="5" type="ORF">CSSPJE1EN1_LOCUS19765</name>
</gene>
<dbReference type="PANTHER" id="PTHR22893:SF91">
    <property type="entry name" value="NADPH DEHYDROGENASE 2-RELATED"/>
    <property type="match status" value="1"/>
</dbReference>